<evidence type="ECO:0000256" key="1">
    <source>
        <dbReference type="SAM" id="Phobius"/>
    </source>
</evidence>
<dbReference type="InterPro" id="IPR000387">
    <property type="entry name" value="Tyr_Pase_dom"/>
</dbReference>
<feature type="chain" id="PRO_5046617283" description="Tyrosine specific protein phosphatases domain-containing protein" evidence="2">
    <location>
        <begin position="21"/>
        <end position="555"/>
    </location>
</feature>
<evidence type="ECO:0000259" key="3">
    <source>
        <dbReference type="PROSITE" id="PS50056"/>
    </source>
</evidence>
<evidence type="ECO:0000313" key="5">
    <source>
        <dbReference type="Proteomes" id="UP001141327"/>
    </source>
</evidence>
<evidence type="ECO:0000313" key="4">
    <source>
        <dbReference type="EMBL" id="KAJ4458965.1"/>
    </source>
</evidence>
<reference evidence="4" key="1">
    <citation type="journal article" date="2022" name="bioRxiv">
        <title>Genomics of Preaxostyla Flagellates Illuminates Evolutionary Transitions and the Path Towards Mitochondrial Loss.</title>
        <authorList>
            <person name="Novak L.V.F."/>
            <person name="Treitli S.C."/>
            <person name="Pyrih J."/>
            <person name="Halakuc P."/>
            <person name="Pipaliya S.V."/>
            <person name="Vacek V."/>
            <person name="Brzon O."/>
            <person name="Soukal P."/>
            <person name="Eme L."/>
            <person name="Dacks J.B."/>
            <person name="Karnkowska A."/>
            <person name="Elias M."/>
            <person name="Hampl V."/>
        </authorList>
    </citation>
    <scope>NUCLEOTIDE SEQUENCE</scope>
    <source>
        <strain evidence="4">RCP-MX</strain>
    </source>
</reference>
<dbReference type="PANTHER" id="PTHR38745:SF2">
    <property type="entry name" value="TYROSINE SPECIFIC PROTEIN PHOSPHATASES DOMAIN-CONTAINING PROTEIN"/>
    <property type="match status" value="1"/>
</dbReference>
<gene>
    <name evidence="4" type="ORF">PAPYR_5256</name>
</gene>
<keyword evidence="1" id="KW-1133">Transmembrane helix</keyword>
<dbReference type="Gene3D" id="3.90.190.10">
    <property type="entry name" value="Protein tyrosine phosphatase superfamily"/>
    <property type="match status" value="1"/>
</dbReference>
<protein>
    <recommendedName>
        <fullName evidence="3">Tyrosine specific protein phosphatases domain-containing protein</fullName>
    </recommendedName>
</protein>
<sequence length="555" mass="61155">MKLRRSIFHLFALFAVSVTASKLIDYLVPGRVQLVDSNMFAFLFRGNTPLTHTALCAEEQTFDERALDLVLRQRIAEARHFNFTQSYFLFDLSFVNPSTDCPDLHDLEREKEYVAAHPSTTELWNLILRGDQDDPFTLPVPERMERAKNLSSWQVDNLPANVERVFSLLHRPGPTPTFPLIIYGHCEQGWDRTGQFMGSYAMAHLNMTRASVIEWNESIKGGPIMAKHQRSLDWYCFYLEANSSTRAPVNSTTAYLCTFIFTLCFVSWPTNLQATLDLEPGQQILVPIGGYLAYRLDAAEGTTSYLFDANPRPSSIGVCTTSVDTYQFALPSYNYEYYSYFLTAGTTVSFSWSFSGSMYFGIYRGVLDKDNRVTRYPGPTGTGAFTVPADDLYFFEADSTSTGTNVGTYTLQITRPRYDVPSTAEVLSGSSQGKPASSSSYLLVTPPHDACDPKYCKITVVLYASQVALIIVCVMCGVCGVLVVVWWWLALCFLPSRKEKRAAAAKAAAAAAAASPTPVAAPTPDAAPTPVVAPTPAPIGIGTGMSLGKISVDLV</sequence>
<keyword evidence="1" id="KW-0472">Membrane</keyword>
<keyword evidence="5" id="KW-1185">Reference proteome</keyword>
<organism evidence="4 5">
    <name type="scientific">Paratrimastix pyriformis</name>
    <dbReference type="NCBI Taxonomy" id="342808"/>
    <lineage>
        <taxon>Eukaryota</taxon>
        <taxon>Metamonada</taxon>
        <taxon>Preaxostyla</taxon>
        <taxon>Paratrimastigidae</taxon>
        <taxon>Paratrimastix</taxon>
    </lineage>
</organism>
<feature type="signal peptide" evidence="2">
    <location>
        <begin position="1"/>
        <end position="20"/>
    </location>
</feature>
<dbReference type="InterPro" id="IPR029021">
    <property type="entry name" value="Prot-tyrosine_phosphatase-like"/>
</dbReference>
<dbReference type="PROSITE" id="PS50056">
    <property type="entry name" value="TYR_PHOSPHATASE_2"/>
    <property type="match status" value="1"/>
</dbReference>
<keyword evidence="1" id="KW-0812">Transmembrane</keyword>
<feature type="domain" description="Tyrosine specific protein phosphatases" evidence="3">
    <location>
        <begin position="156"/>
        <end position="231"/>
    </location>
</feature>
<proteinExistence type="predicted"/>
<accession>A0ABQ8UIB2</accession>
<evidence type="ECO:0000256" key="2">
    <source>
        <dbReference type="SAM" id="SignalP"/>
    </source>
</evidence>
<keyword evidence="2" id="KW-0732">Signal</keyword>
<dbReference type="PANTHER" id="PTHR38745">
    <property type="entry name" value="PHOSPHATASE, PUTATIVE-RELATED"/>
    <property type="match status" value="1"/>
</dbReference>
<dbReference type="SUPFAM" id="SSF52799">
    <property type="entry name" value="(Phosphotyrosine protein) phosphatases II"/>
    <property type="match status" value="1"/>
</dbReference>
<comment type="caution">
    <text evidence="4">The sequence shown here is derived from an EMBL/GenBank/DDBJ whole genome shotgun (WGS) entry which is preliminary data.</text>
</comment>
<name>A0ABQ8UIB2_9EUKA</name>
<dbReference type="EMBL" id="JAPMOS010000024">
    <property type="protein sequence ID" value="KAJ4458965.1"/>
    <property type="molecule type" value="Genomic_DNA"/>
</dbReference>
<dbReference type="Proteomes" id="UP001141327">
    <property type="component" value="Unassembled WGS sequence"/>
</dbReference>
<feature type="transmembrane region" description="Helical" evidence="1">
    <location>
        <begin position="467"/>
        <end position="491"/>
    </location>
</feature>